<name>A0AAV7VUN5_PLEWA</name>
<sequence length="115" mass="12590">MVWAANSGALGCRAPPDLYPAVKFRGSGRSQACGARQSPEEGTLNPETVNTHGSAVLHYAPGGLGLNRKTAPTRPERITSSTEEEAPPLALKDKIRRHRLIHQRRRKCKEVGRQL</sequence>
<dbReference type="AlphaFoldDB" id="A0AAV7VUN5"/>
<keyword evidence="3" id="KW-1185">Reference proteome</keyword>
<evidence type="ECO:0000313" key="3">
    <source>
        <dbReference type="Proteomes" id="UP001066276"/>
    </source>
</evidence>
<dbReference type="Proteomes" id="UP001066276">
    <property type="component" value="Chromosome 2_1"/>
</dbReference>
<evidence type="ECO:0000256" key="1">
    <source>
        <dbReference type="SAM" id="MobiDB-lite"/>
    </source>
</evidence>
<gene>
    <name evidence="2" type="ORF">NDU88_008316</name>
</gene>
<organism evidence="2 3">
    <name type="scientific">Pleurodeles waltl</name>
    <name type="common">Iberian ribbed newt</name>
    <dbReference type="NCBI Taxonomy" id="8319"/>
    <lineage>
        <taxon>Eukaryota</taxon>
        <taxon>Metazoa</taxon>
        <taxon>Chordata</taxon>
        <taxon>Craniata</taxon>
        <taxon>Vertebrata</taxon>
        <taxon>Euteleostomi</taxon>
        <taxon>Amphibia</taxon>
        <taxon>Batrachia</taxon>
        <taxon>Caudata</taxon>
        <taxon>Salamandroidea</taxon>
        <taxon>Salamandridae</taxon>
        <taxon>Pleurodelinae</taxon>
        <taxon>Pleurodeles</taxon>
    </lineage>
</organism>
<feature type="region of interest" description="Disordered" evidence="1">
    <location>
        <begin position="61"/>
        <end position="87"/>
    </location>
</feature>
<accession>A0AAV7VUN5</accession>
<reference evidence="2" key="1">
    <citation type="journal article" date="2022" name="bioRxiv">
        <title>Sequencing and chromosome-scale assembly of the giantPleurodeles waltlgenome.</title>
        <authorList>
            <person name="Brown T."/>
            <person name="Elewa A."/>
            <person name="Iarovenko S."/>
            <person name="Subramanian E."/>
            <person name="Araus A.J."/>
            <person name="Petzold A."/>
            <person name="Susuki M."/>
            <person name="Suzuki K.-i.T."/>
            <person name="Hayashi T."/>
            <person name="Toyoda A."/>
            <person name="Oliveira C."/>
            <person name="Osipova E."/>
            <person name="Leigh N.D."/>
            <person name="Simon A."/>
            <person name="Yun M.H."/>
        </authorList>
    </citation>
    <scope>NUCLEOTIDE SEQUENCE</scope>
    <source>
        <strain evidence="2">20211129_DDA</strain>
        <tissue evidence="2">Liver</tissue>
    </source>
</reference>
<comment type="caution">
    <text evidence="2">The sequence shown here is derived from an EMBL/GenBank/DDBJ whole genome shotgun (WGS) entry which is preliminary data.</text>
</comment>
<protein>
    <submittedName>
        <fullName evidence="2">Uncharacterized protein</fullName>
    </submittedName>
</protein>
<proteinExistence type="predicted"/>
<evidence type="ECO:0000313" key="2">
    <source>
        <dbReference type="EMBL" id="KAJ1204539.1"/>
    </source>
</evidence>
<dbReference type="EMBL" id="JANPWB010000003">
    <property type="protein sequence ID" value="KAJ1204539.1"/>
    <property type="molecule type" value="Genomic_DNA"/>
</dbReference>